<feature type="region of interest" description="Disordered" evidence="1">
    <location>
        <begin position="84"/>
        <end position="105"/>
    </location>
</feature>
<evidence type="ECO:0000313" key="3">
    <source>
        <dbReference type="Proteomes" id="UP000268093"/>
    </source>
</evidence>
<dbReference type="Proteomes" id="UP000268093">
    <property type="component" value="Unassembled WGS sequence"/>
</dbReference>
<dbReference type="GO" id="GO:0008017">
    <property type="term" value="F:microtubule binding"/>
    <property type="evidence" value="ECO:0007669"/>
    <property type="project" value="InterPro"/>
</dbReference>
<organism evidence="2 3">
    <name type="scientific">Jimgerdemannia flammicorona</name>
    <dbReference type="NCBI Taxonomy" id="994334"/>
    <lineage>
        <taxon>Eukaryota</taxon>
        <taxon>Fungi</taxon>
        <taxon>Fungi incertae sedis</taxon>
        <taxon>Mucoromycota</taxon>
        <taxon>Mucoromycotina</taxon>
        <taxon>Endogonomycetes</taxon>
        <taxon>Endogonales</taxon>
        <taxon>Endogonaceae</taxon>
        <taxon>Jimgerdemannia</taxon>
    </lineage>
</organism>
<feature type="compositionally biased region" description="Low complexity" evidence="1">
    <location>
        <begin position="731"/>
        <end position="753"/>
    </location>
</feature>
<feature type="compositionally biased region" description="Polar residues" evidence="1">
    <location>
        <begin position="633"/>
        <end position="657"/>
    </location>
</feature>
<feature type="compositionally biased region" description="Polar residues" evidence="1">
    <location>
        <begin position="785"/>
        <end position="796"/>
    </location>
</feature>
<dbReference type="PANTHER" id="PTHR19321">
    <property type="entry name" value="PROTEIN REGULATOR OF CYTOKINESIS 1 PRC1-RELATED"/>
    <property type="match status" value="1"/>
</dbReference>
<feature type="compositionally biased region" description="Low complexity" evidence="1">
    <location>
        <begin position="593"/>
        <end position="606"/>
    </location>
</feature>
<dbReference type="OrthoDB" id="642895at2759"/>
<dbReference type="GO" id="GO:0051256">
    <property type="term" value="P:mitotic spindle midzone assembly"/>
    <property type="evidence" value="ECO:0007669"/>
    <property type="project" value="TreeGrafter"/>
</dbReference>
<name>A0A433DAH6_9FUNG</name>
<dbReference type="InterPro" id="IPR007145">
    <property type="entry name" value="MAP65_Ase1_PRC1"/>
</dbReference>
<dbReference type="GO" id="GO:1990023">
    <property type="term" value="C:mitotic spindle midzone"/>
    <property type="evidence" value="ECO:0007669"/>
    <property type="project" value="TreeGrafter"/>
</dbReference>
<feature type="compositionally biased region" description="Polar residues" evidence="1">
    <location>
        <begin position="754"/>
        <end position="763"/>
    </location>
</feature>
<feature type="region of interest" description="Disordered" evidence="1">
    <location>
        <begin position="779"/>
        <end position="806"/>
    </location>
</feature>
<feature type="compositionally biased region" description="Polar residues" evidence="1">
    <location>
        <begin position="695"/>
        <end position="713"/>
    </location>
</feature>
<reference evidence="2 3" key="1">
    <citation type="journal article" date="2018" name="New Phytol.">
        <title>Phylogenomics of Endogonaceae and evolution of mycorrhizas within Mucoromycota.</title>
        <authorList>
            <person name="Chang Y."/>
            <person name="Desiro A."/>
            <person name="Na H."/>
            <person name="Sandor L."/>
            <person name="Lipzen A."/>
            <person name="Clum A."/>
            <person name="Barry K."/>
            <person name="Grigoriev I.V."/>
            <person name="Martin F.M."/>
            <person name="Stajich J.E."/>
            <person name="Smith M.E."/>
            <person name="Bonito G."/>
            <person name="Spatafora J.W."/>
        </authorList>
    </citation>
    <scope>NUCLEOTIDE SEQUENCE [LARGE SCALE GENOMIC DNA]</scope>
    <source>
        <strain evidence="2 3">GMNB39</strain>
    </source>
</reference>
<protein>
    <submittedName>
        <fullName evidence="2">Microtubule associated protein-domain-containing protein</fullName>
    </submittedName>
</protein>
<dbReference type="GO" id="GO:0005737">
    <property type="term" value="C:cytoplasm"/>
    <property type="evidence" value="ECO:0007669"/>
    <property type="project" value="TreeGrafter"/>
</dbReference>
<proteinExistence type="predicted"/>
<feature type="compositionally biased region" description="Basic and acidic residues" evidence="1">
    <location>
        <begin position="87"/>
        <end position="96"/>
    </location>
</feature>
<evidence type="ECO:0000256" key="1">
    <source>
        <dbReference type="SAM" id="MobiDB-lite"/>
    </source>
</evidence>
<dbReference type="EMBL" id="RBNI01004028">
    <property type="protein sequence ID" value="RUP47853.1"/>
    <property type="molecule type" value="Genomic_DNA"/>
</dbReference>
<accession>A0A433DAH6</accession>
<sequence length="909" mass="101584">MSITWDTYVLPRLTAHYADVTALHDEIGTPVHAREHETRSLLDQLSQLINGLVADVDRKRAEVRAECEQVDAAIAGLNRLLGQNEPDDQRVSETSRKSVTPKNKSVLNGSIWESTPKVSMLDQLATARAKEAELKKFGFNVQLTCVLLQFQAYEDRLQSVKGVLYALDPFSFSSSPSSYRNPNLSQTHSTTPAIYQQFDQFRQSLGSFITVPALGTTSDQSVSLQTITALKMELERCQQEHTRRKNVADAAISSILNLWAELGMSAQNDFDTTILNYHRRATGRSVTPKLSDVAGEGGLMMTEENLTRLEVKKGERDLLIEQTRLIRRYVYLSFPLLFARHRQLEKYKHKRLEKLQEIYHQIVALWEKLSIPEEERVKFSDSNRGCTPDILQAYESELGRLQRLKHEHIEAFVRSARNELKELWDAMYYGERQREEFAPAFSSVMSDECLAAHEAEIERLKAQANENRYILDLIEKHRKLMEDVHEFESITTDPTRFFQRDPGRLLREEKFRNYFARELPRIVKELETALNEYEETKGRPFLMFGVPYLTCREEFQLGRIPSKPASKPADPTPSRPTPDLRLLSRQSSPQVLRPASTASASTSRPSNSRRHRLVSSPTPVPPQSTIVSRNRSKSVTETPSRLSRTWGTGSEVYVSQQRHPHDTAPMHTPSTTGSRSPTTSPTCSASPSRLPCFTHSKNPIPSTPRQRSKSYTNVAAALAPVPRQASQQAHSPPWSSTPMPTPSTTRPRSKSQTALPSASPTVQRLAQVVDAGARTLARAVGGKKQQLQRGPTSQASPCMIPRPGSSLSRAAGRAVTAASRNACSAAEDLAAQLEHLHQIRKLSARLQALEAGEEDVEIHAGLATGSGRQVYAVDQIDGNIVEKENGLLQGNVVGSARKLKMLADKAVGR</sequence>
<keyword evidence="3" id="KW-1185">Reference proteome</keyword>
<comment type="caution">
    <text evidence="2">The sequence shown here is derived from an EMBL/GenBank/DDBJ whole genome shotgun (WGS) entry which is preliminary data.</text>
</comment>
<feature type="region of interest" description="Disordered" evidence="1">
    <location>
        <begin position="559"/>
        <end position="763"/>
    </location>
</feature>
<gene>
    <name evidence="2" type="ORF">BC936DRAFT_145260</name>
</gene>
<dbReference type="AlphaFoldDB" id="A0A433DAH6"/>
<dbReference type="Pfam" id="PF03999">
    <property type="entry name" value="MAP65_ASE1"/>
    <property type="match status" value="1"/>
</dbReference>
<evidence type="ECO:0000313" key="2">
    <source>
        <dbReference type="EMBL" id="RUP47853.1"/>
    </source>
</evidence>
<dbReference type="Gene3D" id="1.20.58.1520">
    <property type="match status" value="1"/>
</dbReference>
<feature type="compositionally biased region" description="Low complexity" evidence="1">
    <location>
        <begin position="668"/>
        <end position="688"/>
    </location>
</feature>
<dbReference type="PANTHER" id="PTHR19321:SF41">
    <property type="entry name" value="FASCETTO-RELATED"/>
    <property type="match status" value="1"/>
</dbReference>